<dbReference type="Pfam" id="PF03935">
    <property type="entry name" value="SKN1_KRE6_Sbg1"/>
    <property type="match status" value="1"/>
</dbReference>
<sequence>MAGWLLLFAVLSECLVGASAVCPQSQWIDGQTPVAACEAQTNSEGSELELVFSDEFEVDGRTFADGHDPVWTAITGFPATNNQENAYDDSVEHATTQDGKLLLRVSKMKSQLELVNETNGSWYALHRTYTSAMLQTWNKFCFTGGVLEFSAELPGDADSPGLWPAFWLMGNLGRATIQESTDNVWPYSYSQCPGEAEAEVNQNPRKQQRINQCLGANWTDRYGFNKEQGRGAIEIDILEVMPGKRKTDYQKEKVDTKKCPFQPSSVTDKLNVQRPLLFNTIMVAPGIPFKADQRPKEAGPLADTTCYPHFPTQWYPELRTDNSLVYGNYLQTTINAENYGHYIKNVQGLEKDVEMQYDAIGAVSNLPDSAFKQQHRYRFEWNLKGSGGFKFFMDDNMLYSLDGALIEREMPITSKGEKLGMLLARQMLSEPAYMVLNIDISPDWGIDAGGCCLDCKDPECIYCVYSKLKDKSDLWLYHLCNMLPATYALDYVRIYQSKADQAAGEVHGDCSPKEAPTQGWIESHKSLYLAPNYDAPLQPVYAGGARCETDAHCGSAMRGTCLKGLCQCKQDWTGPACLARPAGAALTCRPLEENLVGGSPCNPKSKEPQCGSGSCVRINRQWDAPKQTWQTKNREKGEGEGRCICGNDGQGGPRCNRELTGSRATKWAFFSNLDGVCNPAPEMASWELEELIQALCKKKELHFTPLLAQACSEILWTPHWEAGTQGGNYSRCGAWPRASWALQHLLRDSGLCCSDLDAMGHKRCHENVTQFPALLVIAGLTLLLTAAGGCAVGAHLRGGFCTRQQARADKAKADMEMRGYDSEATTEDEEEALM</sequence>
<dbReference type="Proteomes" id="UP000626109">
    <property type="component" value="Unassembled WGS sequence"/>
</dbReference>
<evidence type="ECO:0000313" key="15">
    <source>
        <dbReference type="Proteomes" id="UP000654075"/>
    </source>
</evidence>
<feature type="compositionally biased region" description="Basic and acidic residues" evidence="9">
    <location>
        <begin position="812"/>
        <end position="821"/>
    </location>
</feature>
<feature type="signal peptide" evidence="11">
    <location>
        <begin position="1"/>
        <end position="20"/>
    </location>
</feature>
<comment type="caution">
    <text evidence="13">The sequence shown here is derived from an EMBL/GenBank/DDBJ whole genome shotgun (WGS) entry which is preliminary data.</text>
</comment>
<keyword evidence="7" id="KW-0325">Glycoprotein</keyword>
<dbReference type="GO" id="GO:0006078">
    <property type="term" value="P:(1-&gt;6)-beta-D-glucan biosynthetic process"/>
    <property type="evidence" value="ECO:0007669"/>
    <property type="project" value="TreeGrafter"/>
</dbReference>
<dbReference type="GO" id="GO:0005886">
    <property type="term" value="C:plasma membrane"/>
    <property type="evidence" value="ECO:0007669"/>
    <property type="project" value="TreeGrafter"/>
</dbReference>
<keyword evidence="3 10" id="KW-0812">Transmembrane</keyword>
<evidence type="ECO:0000313" key="14">
    <source>
        <dbReference type="EMBL" id="CAE8719708.1"/>
    </source>
</evidence>
<dbReference type="Gene3D" id="2.60.120.200">
    <property type="match status" value="2"/>
</dbReference>
<reference evidence="13" key="1">
    <citation type="submission" date="2021-02" db="EMBL/GenBank/DDBJ databases">
        <authorList>
            <person name="Dougan E. K."/>
            <person name="Rhodes N."/>
            <person name="Thang M."/>
            <person name="Chan C."/>
        </authorList>
    </citation>
    <scope>NUCLEOTIDE SEQUENCE</scope>
</reference>
<evidence type="ECO:0000259" key="12">
    <source>
        <dbReference type="PROSITE" id="PS51762"/>
    </source>
</evidence>
<dbReference type="InterPro" id="IPR013320">
    <property type="entry name" value="ConA-like_dom_sf"/>
</dbReference>
<evidence type="ECO:0000256" key="9">
    <source>
        <dbReference type="SAM" id="MobiDB-lite"/>
    </source>
</evidence>
<evidence type="ECO:0000256" key="8">
    <source>
        <dbReference type="ARBA" id="ARBA00023316"/>
    </source>
</evidence>
<dbReference type="GO" id="GO:0071555">
    <property type="term" value="P:cell wall organization"/>
    <property type="evidence" value="ECO:0007669"/>
    <property type="project" value="UniProtKB-KW"/>
</dbReference>
<dbReference type="InterPro" id="IPR005629">
    <property type="entry name" value="Skn1/Kre6/Sbg1"/>
</dbReference>
<evidence type="ECO:0000256" key="1">
    <source>
        <dbReference type="ARBA" id="ARBA00004606"/>
    </source>
</evidence>
<dbReference type="PROSITE" id="PS51762">
    <property type="entry name" value="GH16_2"/>
    <property type="match status" value="1"/>
</dbReference>
<proteinExistence type="inferred from homology"/>
<dbReference type="InterPro" id="IPR000757">
    <property type="entry name" value="Beta-glucanase-like"/>
</dbReference>
<dbReference type="EMBL" id="CAJNNV010001395">
    <property type="protein sequence ID" value="CAE8584956.1"/>
    <property type="molecule type" value="Genomic_DNA"/>
</dbReference>
<evidence type="ECO:0000256" key="5">
    <source>
        <dbReference type="ARBA" id="ARBA00022989"/>
    </source>
</evidence>
<evidence type="ECO:0000256" key="2">
    <source>
        <dbReference type="ARBA" id="ARBA00010962"/>
    </source>
</evidence>
<keyword evidence="5 10" id="KW-1133">Transmembrane helix</keyword>
<dbReference type="EMBL" id="CAJNNW010033607">
    <property type="protein sequence ID" value="CAE8719708.1"/>
    <property type="molecule type" value="Genomic_DNA"/>
</dbReference>
<accession>A0A813DBL9</accession>
<feature type="region of interest" description="Disordered" evidence="9">
    <location>
        <begin position="812"/>
        <end position="834"/>
    </location>
</feature>
<dbReference type="PANTHER" id="PTHR31361:SF1">
    <property type="entry name" value="BETA-GLUCAN SYNTHESIS-ASSOCIATED PROTEIN KRE6-RELATED"/>
    <property type="match status" value="1"/>
</dbReference>
<feature type="compositionally biased region" description="Acidic residues" evidence="9">
    <location>
        <begin position="824"/>
        <end position="834"/>
    </location>
</feature>
<comment type="similarity">
    <text evidence="2">Belongs to the SKN1/KRE6 family.</text>
</comment>
<dbReference type="AlphaFoldDB" id="A0A813DBL9"/>
<keyword evidence="15" id="KW-1185">Reference proteome</keyword>
<keyword evidence="6 10" id="KW-0472">Membrane</keyword>
<keyword evidence="8" id="KW-0961">Cell wall biogenesis/degradation</keyword>
<dbReference type="PANTHER" id="PTHR31361">
    <property type="entry name" value="BETA-GLUCAN SYNTHESIS-ASSOCIATED PROTEIN KRE6-RELATED"/>
    <property type="match status" value="1"/>
</dbReference>
<dbReference type="Proteomes" id="UP000654075">
    <property type="component" value="Unassembled WGS sequence"/>
</dbReference>
<evidence type="ECO:0000313" key="13">
    <source>
        <dbReference type="EMBL" id="CAE8584956.1"/>
    </source>
</evidence>
<gene>
    <name evidence="13" type="ORF">PGLA1383_LOCUS3885</name>
    <name evidence="14" type="ORF">PGLA2088_LOCUS40843</name>
</gene>
<dbReference type="OrthoDB" id="412647at2759"/>
<protein>
    <recommendedName>
        <fullName evidence="12">GH16 domain-containing protein</fullName>
    </recommendedName>
</protein>
<keyword evidence="11" id="KW-0732">Signal</keyword>
<evidence type="ECO:0000256" key="3">
    <source>
        <dbReference type="ARBA" id="ARBA00022692"/>
    </source>
</evidence>
<dbReference type="SUPFAM" id="SSF49899">
    <property type="entry name" value="Concanavalin A-like lectins/glucanases"/>
    <property type="match status" value="1"/>
</dbReference>
<name>A0A813DBL9_POLGL</name>
<comment type="subcellular location">
    <subcellularLocation>
        <location evidence="1">Membrane</location>
        <topology evidence="1">Single-pass type II membrane protein</topology>
    </subcellularLocation>
</comment>
<dbReference type="GO" id="GO:0015926">
    <property type="term" value="F:glucosidase activity"/>
    <property type="evidence" value="ECO:0007669"/>
    <property type="project" value="TreeGrafter"/>
</dbReference>
<feature type="transmembrane region" description="Helical" evidence="10">
    <location>
        <begin position="771"/>
        <end position="794"/>
    </location>
</feature>
<organism evidence="13 15">
    <name type="scientific">Polarella glacialis</name>
    <name type="common">Dinoflagellate</name>
    <dbReference type="NCBI Taxonomy" id="89957"/>
    <lineage>
        <taxon>Eukaryota</taxon>
        <taxon>Sar</taxon>
        <taxon>Alveolata</taxon>
        <taxon>Dinophyceae</taxon>
        <taxon>Suessiales</taxon>
        <taxon>Suessiaceae</taxon>
        <taxon>Polarella</taxon>
    </lineage>
</organism>
<evidence type="ECO:0000256" key="7">
    <source>
        <dbReference type="ARBA" id="ARBA00023180"/>
    </source>
</evidence>
<evidence type="ECO:0000256" key="4">
    <source>
        <dbReference type="ARBA" id="ARBA00022968"/>
    </source>
</evidence>
<evidence type="ECO:0000256" key="10">
    <source>
        <dbReference type="SAM" id="Phobius"/>
    </source>
</evidence>
<dbReference type="GO" id="GO:0005789">
    <property type="term" value="C:endoplasmic reticulum membrane"/>
    <property type="evidence" value="ECO:0007669"/>
    <property type="project" value="TreeGrafter"/>
</dbReference>
<feature type="domain" description="GH16" evidence="12">
    <location>
        <begin position="25"/>
        <end position="368"/>
    </location>
</feature>
<keyword evidence="4" id="KW-0735">Signal-anchor</keyword>
<evidence type="ECO:0000256" key="11">
    <source>
        <dbReference type="SAM" id="SignalP"/>
    </source>
</evidence>
<dbReference type="OMA" id="PPFGMSI"/>
<evidence type="ECO:0000256" key="6">
    <source>
        <dbReference type="ARBA" id="ARBA00023136"/>
    </source>
</evidence>
<feature type="chain" id="PRO_5035682101" description="GH16 domain-containing protein" evidence="11">
    <location>
        <begin position="21"/>
        <end position="834"/>
    </location>
</feature>